<sequence length="188" mass="19681">MMSDVLELQDHNQIALANAGGQGQSATSWSISAKRGVAKGISAQVSGAGATAKLHGKMTFSAYSLDKSTTFQQMKKSYNIGGGVSGFWGWLGIGANASTHKSEISQAFHEAINSDQINGYTDFDLEATGQIPNFQVTASAYMMLLQVKDDQGNTYSMASASDPAADTGAQDQNGDALPSSNNNSTINI</sequence>
<evidence type="ECO:0000256" key="1">
    <source>
        <dbReference type="SAM" id="MobiDB-lite"/>
    </source>
</evidence>
<accession>A0A1H8KW64</accession>
<evidence type="ECO:0000313" key="2">
    <source>
        <dbReference type="EMBL" id="SEN96826.1"/>
    </source>
</evidence>
<dbReference type="RefSeq" id="WP_214606862.1">
    <property type="nucleotide sequence ID" value="NZ_FOCM01000008.1"/>
</dbReference>
<protein>
    <submittedName>
        <fullName evidence="2">Uncharacterized protein</fullName>
    </submittedName>
</protein>
<dbReference type="AlphaFoldDB" id="A0A1H8KW64"/>
<name>A0A1H8KW64_9RHOB</name>
<feature type="region of interest" description="Disordered" evidence="1">
    <location>
        <begin position="155"/>
        <end position="188"/>
    </location>
</feature>
<feature type="compositionally biased region" description="Polar residues" evidence="1">
    <location>
        <begin position="169"/>
        <end position="188"/>
    </location>
</feature>
<reference evidence="3" key="1">
    <citation type="submission" date="2016-10" db="EMBL/GenBank/DDBJ databases">
        <authorList>
            <person name="Varghese N."/>
            <person name="Submissions S."/>
        </authorList>
    </citation>
    <scope>NUCLEOTIDE SEQUENCE [LARGE SCALE GENOMIC DNA]</scope>
    <source>
        <strain evidence="3">DSM 26893</strain>
    </source>
</reference>
<proteinExistence type="predicted"/>
<dbReference type="Proteomes" id="UP000199372">
    <property type="component" value="Unassembled WGS sequence"/>
</dbReference>
<gene>
    <name evidence="2" type="ORF">SAMN04488011_108166</name>
</gene>
<keyword evidence="3" id="KW-1185">Reference proteome</keyword>
<organism evidence="2 3">
    <name type="scientific">Palleronia pelagia</name>
    <dbReference type="NCBI Taxonomy" id="387096"/>
    <lineage>
        <taxon>Bacteria</taxon>
        <taxon>Pseudomonadati</taxon>
        <taxon>Pseudomonadota</taxon>
        <taxon>Alphaproteobacteria</taxon>
        <taxon>Rhodobacterales</taxon>
        <taxon>Roseobacteraceae</taxon>
        <taxon>Palleronia</taxon>
    </lineage>
</organism>
<dbReference type="EMBL" id="FOCM01000008">
    <property type="protein sequence ID" value="SEN96826.1"/>
    <property type="molecule type" value="Genomic_DNA"/>
</dbReference>
<evidence type="ECO:0000313" key="3">
    <source>
        <dbReference type="Proteomes" id="UP000199372"/>
    </source>
</evidence>